<dbReference type="Proteomes" id="UP000744032">
    <property type="component" value="Unassembled WGS sequence"/>
</dbReference>
<accession>A0ABX1IQE2</accession>
<keyword evidence="2" id="KW-1185">Reference proteome</keyword>
<evidence type="ECO:0000313" key="2">
    <source>
        <dbReference type="Proteomes" id="UP000744032"/>
    </source>
</evidence>
<comment type="caution">
    <text evidence="1">The sequence shown here is derived from an EMBL/GenBank/DDBJ whole genome shotgun (WGS) entry which is preliminary data.</text>
</comment>
<dbReference type="EMBL" id="JAAXMD010000184">
    <property type="protein sequence ID" value="NKQ26556.1"/>
    <property type="molecule type" value="Genomic_DNA"/>
</dbReference>
<name>A0ABX1IQE2_STRGB</name>
<feature type="non-terminal residue" evidence="1">
    <location>
        <position position="120"/>
    </location>
</feature>
<gene>
    <name evidence="1" type="ORF">HF200_19560</name>
</gene>
<protein>
    <submittedName>
        <fullName evidence="1">Uncharacterized protein</fullName>
    </submittedName>
</protein>
<evidence type="ECO:0000313" key="1">
    <source>
        <dbReference type="EMBL" id="NKQ26556.1"/>
    </source>
</evidence>
<organism evidence="1 2">
    <name type="scientific">Streptomyces galbus</name>
    <dbReference type="NCBI Taxonomy" id="33898"/>
    <lineage>
        <taxon>Bacteria</taxon>
        <taxon>Bacillati</taxon>
        <taxon>Actinomycetota</taxon>
        <taxon>Actinomycetes</taxon>
        <taxon>Kitasatosporales</taxon>
        <taxon>Streptomycetaceae</taxon>
        <taxon>Streptomyces</taxon>
    </lineage>
</organism>
<reference evidence="1 2" key="1">
    <citation type="submission" date="2020-04" db="EMBL/GenBank/DDBJ databases">
        <title>Genome sequence of Streptomyces galbus strain I339.</title>
        <authorList>
            <person name="Silva E.A.N."/>
            <person name="Merces M."/>
            <person name="Castelo Branco A.P.O.T."/>
            <person name="Vasconcelos P.C."/>
            <person name="Costa N.P."/>
            <person name="Marinho G.C.S."/>
            <person name="Oliveira C.J.B."/>
            <person name="Araujo D."/>
            <person name="Rodrigues Junior V.S."/>
            <person name="Almeida R."/>
            <person name="Silva Filho U.R."/>
            <person name="Andrade A.S.A."/>
            <person name="Cibulski S.P."/>
        </authorList>
    </citation>
    <scope>NUCLEOTIDE SEQUENCE [LARGE SCALE GENOMIC DNA]</scope>
    <source>
        <strain evidence="1 2">I339</strain>
    </source>
</reference>
<proteinExistence type="predicted"/>
<sequence length="120" mass="12872">MEDVLSDGAARPTRPARPGAALELLVHGVGGTTPEQMLGDPRTVRITGDDTAAVHRRADDIDAETGPGGAPDRPVPEAYVWCNLTSGNRSRALWLLLLPFMVVHLAHSIRPPTPEHTRLA</sequence>